<dbReference type="GO" id="GO:0004535">
    <property type="term" value="F:poly(A)-specific ribonuclease activity"/>
    <property type="evidence" value="ECO:0007669"/>
    <property type="project" value="UniProtKB-EC"/>
</dbReference>
<evidence type="ECO:0000256" key="10">
    <source>
        <dbReference type="ARBA" id="ARBA00022723"/>
    </source>
</evidence>
<keyword evidence="8" id="KW-0963">Cytoplasm</keyword>
<comment type="catalytic activity">
    <reaction evidence="1">
        <text>Exonucleolytic cleavage of poly(A) to 5'-AMP.</text>
        <dbReference type="EC" id="3.1.13.4"/>
    </reaction>
</comment>
<dbReference type="InterPro" id="IPR036397">
    <property type="entry name" value="RNaseH_sf"/>
</dbReference>
<comment type="subunit">
    <text evidence="6">Component of the CCR4-NOT complex, at least composed of CRR4 and CAF1 proteins.</text>
</comment>
<evidence type="ECO:0000313" key="19">
    <source>
        <dbReference type="RefSeq" id="XP_021829373.1"/>
    </source>
</evidence>
<accession>A0A6P5TP34</accession>
<dbReference type="InterPro" id="IPR012337">
    <property type="entry name" value="RNaseH-like_sf"/>
</dbReference>
<dbReference type="AlphaFoldDB" id="A0A6P5TP34"/>
<dbReference type="GeneID" id="110769658"/>
<keyword evidence="10" id="KW-0479">Metal-binding</keyword>
<dbReference type="Gene3D" id="3.30.420.10">
    <property type="entry name" value="Ribonuclease H-like superfamily/Ribonuclease H"/>
    <property type="match status" value="1"/>
</dbReference>
<dbReference type="GO" id="GO:0005737">
    <property type="term" value="C:cytoplasm"/>
    <property type="evidence" value="ECO:0007669"/>
    <property type="project" value="UniProtKB-SubCell"/>
</dbReference>
<dbReference type="KEGG" id="pavi:110769658"/>
<comment type="cofactor">
    <cofactor evidence="2">
        <name>a divalent metal cation</name>
        <dbReference type="ChEBI" id="CHEBI:60240"/>
    </cofactor>
</comment>
<keyword evidence="16" id="KW-0539">Nucleus</keyword>
<dbReference type="GO" id="GO:0005634">
    <property type="term" value="C:nucleus"/>
    <property type="evidence" value="ECO:0007669"/>
    <property type="project" value="UniProtKB-SubCell"/>
</dbReference>
<keyword evidence="12" id="KW-0269">Exonuclease</keyword>
<comment type="function">
    <text evidence="17">Ubiquitous transcription factor required for a diverse set of processes. It is a component of the CCR4 complex involved in the control of gene expression.</text>
</comment>
<organism evidence="18 19">
    <name type="scientific">Prunus avium</name>
    <name type="common">Cherry</name>
    <name type="synonym">Cerasus avium</name>
    <dbReference type="NCBI Taxonomy" id="42229"/>
    <lineage>
        <taxon>Eukaryota</taxon>
        <taxon>Viridiplantae</taxon>
        <taxon>Streptophyta</taxon>
        <taxon>Embryophyta</taxon>
        <taxon>Tracheophyta</taxon>
        <taxon>Spermatophyta</taxon>
        <taxon>Magnoliopsida</taxon>
        <taxon>eudicotyledons</taxon>
        <taxon>Gunneridae</taxon>
        <taxon>Pentapetalae</taxon>
        <taxon>rosids</taxon>
        <taxon>fabids</taxon>
        <taxon>Rosales</taxon>
        <taxon>Rosaceae</taxon>
        <taxon>Amygdaloideae</taxon>
        <taxon>Amygdaleae</taxon>
        <taxon>Prunus</taxon>
    </lineage>
</organism>
<protein>
    <recommendedName>
        <fullName evidence="7">poly(A)-specific ribonuclease</fullName>
        <ecNumber evidence="7">3.1.13.4</ecNumber>
    </recommendedName>
</protein>
<dbReference type="Gramene" id="Pav_sc0001748.1_g100.1.mk:mrna">
    <property type="protein sequence ID" value="Pav_sc0001748.1_g100.1.mk:CDS:1"/>
    <property type="gene ID" value="Pav_sc0001748.1_g100.1.mk"/>
</dbReference>
<keyword evidence="14" id="KW-0805">Transcription regulation</keyword>
<evidence type="ECO:0000256" key="5">
    <source>
        <dbReference type="ARBA" id="ARBA00008372"/>
    </source>
</evidence>
<dbReference type="GO" id="GO:0003723">
    <property type="term" value="F:RNA binding"/>
    <property type="evidence" value="ECO:0007669"/>
    <property type="project" value="UniProtKB-KW"/>
</dbReference>
<comment type="similarity">
    <text evidence="5">Belongs to the CAF1 family.</text>
</comment>
<evidence type="ECO:0000256" key="6">
    <source>
        <dbReference type="ARBA" id="ARBA00011757"/>
    </source>
</evidence>
<evidence type="ECO:0000256" key="3">
    <source>
        <dbReference type="ARBA" id="ARBA00004123"/>
    </source>
</evidence>
<reference evidence="19" key="1">
    <citation type="submission" date="2025-08" db="UniProtKB">
        <authorList>
            <consortium name="RefSeq"/>
        </authorList>
    </citation>
    <scope>IDENTIFICATION</scope>
</reference>
<dbReference type="InterPro" id="IPR006941">
    <property type="entry name" value="RNase_CAF1"/>
</dbReference>
<evidence type="ECO:0000256" key="15">
    <source>
        <dbReference type="ARBA" id="ARBA00023163"/>
    </source>
</evidence>
<evidence type="ECO:0000256" key="2">
    <source>
        <dbReference type="ARBA" id="ARBA00001968"/>
    </source>
</evidence>
<evidence type="ECO:0000256" key="4">
    <source>
        <dbReference type="ARBA" id="ARBA00004496"/>
    </source>
</evidence>
<evidence type="ECO:0000313" key="18">
    <source>
        <dbReference type="Proteomes" id="UP000515124"/>
    </source>
</evidence>
<evidence type="ECO:0000256" key="13">
    <source>
        <dbReference type="ARBA" id="ARBA00022884"/>
    </source>
</evidence>
<keyword evidence="13" id="KW-0694">RNA-binding</keyword>
<evidence type="ECO:0000256" key="16">
    <source>
        <dbReference type="ARBA" id="ARBA00023242"/>
    </source>
</evidence>
<dbReference type="Pfam" id="PF04857">
    <property type="entry name" value="CAF1"/>
    <property type="match status" value="1"/>
</dbReference>
<dbReference type="PANTHER" id="PTHR10797">
    <property type="entry name" value="CCR4-NOT TRANSCRIPTION COMPLEX SUBUNIT"/>
    <property type="match status" value="1"/>
</dbReference>
<dbReference type="InterPro" id="IPR039637">
    <property type="entry name" value="CNOT7/CNOT8/Pop2"/>
</dbReference>
<keyword evidence="11" id="KW-0378">Hydrolase</keyword>
<evidence type="ECO:0000256" key="17">
    <source>
        <dbReference type="ARBA" id="ARBA00025148"/>
    </source>
</evidence>
<evidence type="ECO:0000256" key="11">
    <source>
        <dbReference type="ARBA" id="ARBA00022801"/>
    </source>
</evidence>
<name>A0A6P5TP34_PRUAV</name>
<keyword evidence="18" id="KW-1185">Reference proteome</keyword>
<evidence type="ECO:0000256" key="9">
    <source>
        <dbReference type="ARBA" id="ARBA00022722"/>
    </source>
</evidence>
<gene>
    <name evidence="19" type="primary">LOC110769658</name>
</gene>
<keyword evidence="15" id="KW-0804">Transcription</keyword>
<comment type="subcellular location">
    <subcellularLocation>
        <location evidence="4">Cytoplasm</location>
    </subcellularLocation>
    <subcellularLocation>
        <location evidence="3">Nucleus</location>
    </subcellularLocation>
</comment>
<evidence type="ECO:0000256" key="14">
    <source>
        <dbReference type="ARBA" id="ARBA00023015"/>
    </source>
</evidence>
<evidence type="ECO:0000256" key="12">
    <source>
        <dbReference type="ARBA" id="ARBA00022839"/>
    </source>
</evidence>
<dbReference type="GO" id="GO:0030014">
    <property type="term" value="C:CCR4-NOT complex"/>
    <property type="evidence" value="ECO:0007669"/>
    <property type="project" value="InterPro"/>
</dbReference>
<evidence type="ECO:0000256" key="8">
    <source>
        <dbReference type="ARBA" id="ARBA00022490"/>
    </source>
</evidence>
<dbReference type="Proteomes" id="UP000515124">
    <property type="component" value="Unplaced"/>
</dbReference>
<proteinExistence type="inferred from homology"/>
<dbReference type="SUPFAM" id="SSF53098">
    <property type="entry name" value="Ribonuclease H-like"/>
    <property type="match status" value="1"/>
</dbReference>
<evidence type="ECO:0000256" key="1">
    <source>
        <dbReference type="ARBA" id="ARBA00001663"/>
    </source>
</evidence>
<evidence type="ECO:0000256" key="7">
    <source>
        <dbReference type="ARBA" id="ARBA00012161"/>
    </source>
</evidence>
<dbReference type="EC" id="3.1.13.4" evidence="7"/>
<sequence length="307" mass="35552">MTLVEDNIQNKFKNNAEHKRAKFKKPNSELKMNKRVEIRSVWQQNLEYEFALVEATIARYPFVSFDTEFPGTIHECNARDPPAHQYQIMKGNVDAMNIIQLGLTLSDRYGNLPDLGTNCCYIWEFNFRDFDIERGDHHSTNAIEFLKQQGIDFLQNKENGIYSSDFGWLMERMVLHNRSRLTWVTFHGSYDFGYLMKILTRKDLPMDIGGFMGEVEKKFGERVYDIKHLIKPCPGLYGGLENVAQLLQVGRVAGKSHHAGSDSLLTLQTFMRLKDVHFGSFLNNKDHRSLSLNQFRGVLHSLELEAH</sequence>
<dbReference type="GO" id="GO:0046872">
    <property type="term" value="F:metal ion binding"/>
    <property type="evidence" value="ECO:0007669"/>
    <property type="project" value="UniProtKB-KW"/>
</dbReference>
<dbReference type="RefSeq" id="XP_021829373.1">
    <property type="nucleotide sequence ID" value="XM_021973681.1"/>
</dbReference>
<keyword evidence="9" id="KW-0540">Nuclease</keyword>